<dbReference type="OrthoDB" id="9780943at2"/>
<gene>
    <name evidence="2" type="ORF">EOD42_18440</name>
</gene>
<dbReference type="PANTHER" id="PTHR42928:SF5">
    <property type="entry name" value="BLR1237 PROTEIN"/>
    <property type="match status" value="1"/>
</dbReference>
<dbReference type="Pfam" id="PF03401">
    <property type="entry name" value="TctC"/>
    <property type="match status" value="1"/>
</dbReference>
<evidence type="ECO:0000313" key="2">
    <source>
        <dbReference type="EMBL" id="RVT92195.1"/>
    </source>
</evidence>
<dbReference type="Gene3D" id="3.40.190.150">
    <property type="entry name" value="Bordetella uptake gene, domain 1"/>
    <property type="match status" value="1"/>
</dbReference>
<dbReference type="Gene3D" id="3.40.190.10">
    <property type="entry name" value="Periplasmic binding protein-like II"/>
    <property type="match status" value="1"/>
</dbReference>
<dbReference type="RefSeq" id="WP_127789049.1">
    <property type="nucleotide sequence ID" value="NZ_SACL01000007.1"/>
</dbReference>
<dbReference type="EMBL" id="SACL01000007">
    <property type="protein sequence ID" value="RVT92195.1"/>
    <property type="molecule type" value="Genomic_DNA"/>
</dbReference>
<dbReference type="AlphaFoldDB" id="A0A437M3Q6"/>
<dbReference type="PIRSF" id="PIRSF017082">
    <property type="entry name" value="YflP"/>
    <property type="match status" value="1"/>
</dbReference>
<evidence type="ECO:0000256" key="1">
    <source>
        <dbReference type="ARBA" id="ARBA00006987"/>
    </source>
</evidence>
<sequence length="327" mass="33967">MRLSRRHLLAGSASVIAAPAHLRAQSGPWPNRPVRIINPYGPGGTSDIMVRPLAEKLERAFGRPFIIENKPGAGGSVGTASVASERPDGHTLLVTNTGPLAVAPTLFRNLAYDPRRSFSYIAMLGGAPILCAVKGDSPHRTLADYLAAAKREADSITFGSSGIGSAGHLTGSLFGIEAGASLLHIPFRSAAEAQQSILGGNTISLWDSASPQVEAVKAGLLRGLAITSAQRVAALPDVPTVAEAGFRAVTSTNWFLLAAPAGLDAQVVEKLRQVVGENNAEAATRTRLNNAAIVDLGAPPPAEIQSFVASEGERWGRVVRTAGVQPG</sequence>
<accession>A0A437M3Q6</accession>
<keyword evidence="3" id="KW-1185">Reference proteome</keyword>
<dbReference type="InterPro" id="IPR005064">
    <property type="entry name" value="BUG"/>
</dbReference>
<protein>
    <submittedName>
        <fullName evidence="2">Tripartite tricarboxylate transporter substrate binding protein</fullName>
    </submittedName>
</protein>
<reference evidence="2 3" key="1">
    <citation type="submission" date="2019-01" db="EMBL/GenBank/DDBJ databases">
        <authorList>
            <person name="Chen W.-M."/>
        </authorList>
    </citation>
    <scope>NUCLEOTIDE SEQUENCE [LARGE SCALE GENOMIC DNA]</scope>
    <source>
        <strain evidence="2 3">CCP-6</strain>
    </source>
</reference>
<comment type="caution">
    <text evidence="2">The sequence shown here is derived from an EMBL/GenBank/DDBJ whole genome shotgun (WGS) entry which is preliminary data.</text>
</comment>
<dbReference type="InterPro" id="IPR042100">
    <property type="entry name" value="Bug_dom1"/>
</dbReference>
<comment type="similarity">
    <text evidence="1">Belongs to the UPF0065 (bug) family.</text>
</comment>
<dbReference type="PANTHER" id="PTHR42928">
    <property type="entry name" value="TRICARBOXYLATE-BINDING PROTEIN"/>
    <property type="match status" value="1"/>
</dbReference>
<proteinExistence type="inferred from homology"/>
<name>A0A437M3Q6_9PROT</name>
<dbReference type="Proteomes" id="UP000282957">
    <property type="component" value="Unassembled WGS sequence"/>
</dbReference>
<evidence type="ECO:0000313" key="3">
    <source>
        <dbReference type="Proteomes" id="UP000282957"/>
    </source>
</evidence>
<organism evidence="2 3">
    <name type="scientific">Rhodovarius crocodyli</name>
    <dbReference type="NCBI Taxonomy" id="1979269"/>
    <lineage>
        <taxon>Bacteria</taxon>
        <taxon>Pseudomonadati</taxon>
        <taxon>Pseudomonadota</taxon>
        <taxon>Alphaproteobacteria</taxon>
        <taxon>Acetobacterales</taxon>
        <taxon>Roseomonadaceae</taxon>
        <taxon>Rhodovarius</taxon>
    </lineage>
</organism>
<dbReference type="CDD" id="cd07012">
    <property type="entry name" value="PBP2_Bug_TTT"/>
    <property type="match status" value="1"/>
</dbReference>